<reference evidence="3 4" key="1">
    <citation type="submission" date="2016-07" db="EMBL/GenBank/DDBJ databases">
        <title>Pervasive Adenine N6-methylation of Active Genes in Fungi.</title>
        <authorList>
            <consortium name="DOE Joint Genome Institute"/>
            <person name="Mondo S.J."/>
            <person name="Dannebaum R.O."/>
            <person name="Kuo R.C."/>
            <person name="Labutti K."/>
            <person name="Haridas S."/>
            <person name="Kuo A."/>
            <person name="Salamov A."/>
            <person name="Ahrendt S.R."/>
            <person name="Lipzen A."/>
            <person name="Sullivan W."/>
            <person name="Andreopoulos W.B."/>
            <person name="Clum A."/>
            <person name="Lindquist E."/>
            <person name="Daum C."/>
            <person name="Ramamoorthy G.K."/>
            <person name="Gryganskyi A."/>
            <person name="Culley D."/>
            <person name="Magnuson J.K."/>
            <person name="James T.Y."/>
            <person name="O'Malley M.A."/>
            <person name="Stajich J.E."/>
            <person name="Spatafora J.W."/>
            <person name="Visel A."/>
            <person name="Grigoriev I.V."/>
        </authorList>
    </citation>
    <scope>NUCLEOTIDE SEQUENCE [LARGE SCALE GENOMIC DNA]</scope>
    <source>
        <strain evidence="3 4">PL171</strain>
    </source>
</reference>
<name>A0A1Y2HUQ9_9FUNG</name>
<dbReference type="GO" id="GO:0005096">
    <property type="term" value="F:GTPase activator activity"/>
    <property type="evidence" value="ECO:0007669"/>
    <property type="project" value="TreeGrafter"/>
</dbReference>
<dbReference type="PANTHER" id="PTHR47219">
    <property type="entry name" value="RAB GTPASE-ACTIVATING PROTEIN 1-LIKE"/>
    <property type="match status" value="1"/>
</dbReference>
<evidence type="ECO:0000313" key="4">
    <source>
        <dbReference type="Proteomes" id="UP000193411"/>
    </source>
</evidence>
<dbReference type="PROSITE" id="PS50086">
    <property type="entry name" value="TBC_RABGAP"/>
    <property type="match status" value="1"/>
</dbReference>
<keyword evidence="4" id="KW-1185">Reference proteome</keyword>
<dbReference type="InterPro" id="IPR035969">
    <property type="entry name" value="Rab-GAP_TBC_sf"/>
</dbReference>
<dbReference type="InterPro" id="IPR000195">
    <property type="entry name" value="Rab-GAP-TBC_dom"/>
</dbReference>
<evidence type="ECO:0000256" key="1">
    <source>
        <dbReference type="SAM" id="MobiDB-lite"/>
    </source>
</evidence>
<feature type="domain" description="Rab-GAP TBC" evidence="2">
    <location>
        <begin position="71"/>
        <end position="289"/>
    </location>
</feature>
<feature type="region of interest" description="Disordered" evidence="1">
    <location>
        <begin position="350"/>
        <end position="447"/>
    </location>
</feature>
<dbReference type="PANTHER" id="PTHR47219:SF20">
    <property type="entry name" value="TBC1 DOMAIN FAMILY MEMBER 2B"/>
    <property type="match status" value="1"/>
</dbReference>
<feature type="compositionally biased region" description="Polar residues" evidence="1">
    <location>
        <begin position="430"/>
        <end position="447"/>
    </location>
</feature>
<feature type="compositionally biased region" description="Low complexity" evidence="1">
    <location>
        <begin position="411"/>
        <end position="429"/>
    </location>
</feature>
<dbReference type="Gene3D" id="1.10.472.80">
    <property type="entry name" value="Ypt/Rab-GAP domain of gyp1p, domain 3"/>
    <property type="match status" value="1"/>
</dbReference>
<dbReference type="SMART" id="SM00164">
    <property type="entry name" value="TBC"/>
    <property type="match status" value="1"/>
</dbReference>
<dbReference type="OrthoDB" id="294251at2759"/>
<feature type="compositionally biased region" description="Gly residues" evidence="1">
    <location>
        <begin position="379"/>
        <end position="388"/>
    </location>
</feature>
<sequence length="447" mass="49400">MAAPPVDFSDYDQYGFRIESQFVSRSQWQRAEQESAKSAAKHAVKWKEMILSNGGYLPDRSEKVKKMIRKGVPPPLRRNVWFEYSGAKVRMKANPGVYAAMLAREQQSLDAGIRPANEHIDIIERDLHRTFPDNLHFKRTPIPNCPPPPYTDPSAPPSPADPLVNHLRRVLVAFSFFNTEIGYCQSLNYIVGLLLLFMPEEEAFWMLVVMCEDLLPHGMYSKSLSGTITEMKVFKDIVREKCKTLVEKVQAGGIVDLDMLVSPWFLTIYVNILPVEAALRTWDCFFFEGNKILYRIALAILKLAEDDVSKLKDPMEVVQYIQNAPKRMVDAEKLMKTAFQRFGSKAVGKLSHHDIDNKRDKEISRQSMERARSESGRSNGAGGGGSSNGGLQASSAGGGNGFLSAGRRSDGGASSLNASASNSRAGSASYVSGASTPTGSASISSYR</sequence>
<dbReference type="Proteomes" id="UP000193411">
    <property type="component" value="Unassembled WGS sequence"/>
</dbReference>
<evidence type="ECO:0000313" key="3">
    <source>
        <dbReference type="EMBL" id="ORZ38345.1"/>
    </source>
</evidence>
<organism evidence="3 4">
    <name type="scientific">Catenaria anguillulae PL171</name>
    <dbReference type="NCBI Taxonomy" id="765915"/>
    <lineage>
        <taxon>Eukaryota</taxon>
        <taxon>Fungi</taxon>
        <taxon>Fungi incertae sedis</taxon>
        <taxon>Blastocladiomycota</taxon>
        <taxon>Blastocladiomycetes</taxon>
        <taxon>Blastocladiales</taxon>
        <taxon>Catenariaceae</taxon>
        <taxon>Catenaria</taxon>
    </lineage>
</organism>
<gene>
    <name evidence="3" type="ORF">BCR44DRAFT_60062</name>
</gene>
<proteinExistence type="predicted"/>
<dbReference type="SUPFAM" id="SSF47923">
    <property type="entry name" value="Ypt/Rab-GAP domain of gyp1p"/>
    <property type="match status" value="2"/>
</dbReference>
<dbReference type="AlphaFoldDB" id="A0A1Y2HUQ9"/>
<comment type="caution">
    <text evidence="3">The sequence shown here is derived from an EMBL/GenBank/DDBJ whole genome shotgun (WGS) entry which is preliminary data.</text>
</comment>
<dbReference type="Gene3D" id="1.10.8.270">
    <property type="entry name" value="putative rabgap domain of human tbc1 domain family member 14 like domains"/>
    <property type="match status" value="1"/>
</dbReference>
<dbReference type="GO" id="GO:0031267">
    <property type="term" value="F:small GTPase binding"/>
    <property type="evidence" value="ECO:0007669"/>
    <property type="project" value="TreeGrafter"/>
</dbReference>
<dbReference type="Pfam" id="PF00566">
    <property type="entry name" value="RabGAP-TBC"/>
    <property type="match status" value="1"/>
</dbReference>
<dbReference type="Gene3D" id="1.10.10.750">
    <property type="entry name" value="Ypt/Rab-GAP domain of gyp1p, domain 1"/>
    <property type="match status" value="1"/>
</dbReference>
<protein>
    <submittedName>
        <fullName evidence="3">Rab-GTPase-TBC domain-domain-containing protein</fullName>
    </submittedName>
</protein>
<dbReference type="STRING" id="765915.A0A1Y2HUQ9"/>
<evidence type="ECO:0000259" key="2">
    <source>
        <dbReference type="PROSITE" id="PS50086"/>
    </source>
</evidence>
<feature type="compositionally biased region" description="Basic and acidic residues" evidence="1">
    <location>
        <begin position="351"/>
        <end position="375"/>
    </location>
</feature>
<dbReference type="InterPro" id="IPR050302">
    <property type="entry name" value="Rab_GAP_TBC_domain"/>
</dbReference>
<accession>A0A1Y2HUQ9</accession>
<dbReference type="EMBL" id="MCFL01000009">
    <property type="protein sequence ID" value="ORZ38345.1"/>
    <property type="molecule type" value="Genomic_DNA"/>
</dbReference>